<dbReference type="InterPro" id="IPR007182">
    <property type="entry name" value="MnhB"/>
</dbReference>
<dbReference type="EMBL" id="NOZQ01000057">
    <property type="protein sequence ID" value="OYD16613.1"/>
    <property type="molecule type" value="Genomic_DNA"/>
</dbReference>
<comment type="caution">
    <text evidence="9">The sequence shown here is derived from an EMBL/GenBank/DDBJ whole genome shotgun (WGS) entry which is preliminary data.</text>
</comment>
<evidence type="ECO:0000256" key="5">
    <source>
        <dbReference type="ARBA" id="ARBA00022989"/>
    </source>
</evidence>
<comment type="subcellular location">
    <subcellularLocation>
        <location evidence="1">Cell membrane</location>
        <topology evidence="1">Multi-pass membrane protein</topology>
    </subcellularLocation>
</comment>
<feature type="transmembrane region" description="Helical" evidence="7">
    <location>
        <begin position="102"/>
        <end position="135"/>
    </location>
</feature>
<evidence type="ECO:0000256" key="4">
    <source>
        <dbReference type="ARBA" id="ARBA00022692"/>
    </source>
</evidence>
<dbReference type="NCBIfam" id="NF006248">
    <property type="entry name" value="PRK08386.1"/>
    <property type="match status" value="1"/>
</dbReference>
<protein>
    <recommendedName>
        <fullName evidence="8">Na+/H+ antiporter MnhB subunit-related protein domain-containing protein</fullName>
    </recommendedName>
</protein>
<proteinExistence type="inferred from homology"/>
<evidence type="ECO:0000256" key="2">
    <source>
        <dbReference type="ARBA" id="ARBA00009425"/>
    </source>
</evidence>
<evidence type="ECO:0000313" key="10">
    <source>
        <dbReference type="Proteomes" id="UP000215215"/>
    </source>
</evidence>
<keyword evidence="5 7" id="KW-1133">Transmembrane helix</keyword>
<keyword evidence="6 7" id="KW-0472">Membrane</keyword>
<dbReference type="Proteomes" id="UP000215215">
    <property type="component" value="Unassembled WGS sequence"/>
</dbReference>
<dbReference type="AlphaFoldDB" id="A0A235BW43"/>
<feature type="transmembrane region" description="Helical" evidence="7">
    <location>
        <begin position="12"/>
        <end position="29"/>
    </location>
</feature>
<evidence type="ECO:0000259" key="8">
    <source>
        <dbReference type="Pfam" id="PF04039"/>
    </source>
</evidence>
<dbReference type="Pfam" id="PF04039">
    <property type="entry name" value="MnhB"/>
    <property type="match status" value="1"/>
</dbReference>
<evidence type="ECO:0000256" key="6">
    <source>
        <dbReference type="ARBA" id="ARBA00023136"/>
    </source>
</evidence>
<dbReference type="PANTHER" id="PTHR33932:SF4">
    <property type="entry name" value="NA(+)_H(+) ANTIPORTER SUBUNIT B"/>
    <property type="match status" value="1"/>
</dbReference>
<evidence type="ECO:0000256" key="3">
    <source>
        <dbReference type="ARBA" id="ARBA00022475"/>
    </source>
</evidence>
<accession>A0A235BW43</accession>
<evidence type="ECO:0000256" key="1">
    <source>
        <dbReference type="ARBA" id="ARBA00004651"/>
    </source>
</evidence>
<dbReference type="PANTHER" id="PTHR33932">
    <property type="entry name" value="NA(+)/H(+) ANTIPORTER SUBUNIT B"/>
    <property type="match status" value="1"/>
</dbReference>
<evidence type="ECO:0000256" key="7">
    <source>
        <dbReference type="SAM" id="Phobius"/>
    </source>
</evidence>
<dbReference type="InterPro" id="IPR050622">
    <property type="entry name" value="CPA3_antiporter_subunitB"/>
</dbReference>
<feature type="transmembrane region" description="Helical" evidence="7">
    <location>
        <begin position="35"/>
        <end position="53"/>
    </location>
</feature>
<feature type="domain" description="Na+/H+ antiporter MnhB subunit-related protein" evidence="8">
    <location>
        <begin position="4"/>
        <end position="126"/>
    </location>
</feature>
<reference evidence="9 10" key="1">
    <citation type="submission" date="2017-07" db="EMBL/GenBank/DDBJ databases">
        <title>Recovery of genomes from metagenomes via a dereplication, aggregation, and scoring strategy.</title>
        <authorList>
            <person name="Sieber C.M."/>
            <person name="Probst A.J."/>
            <person name="Sharrar A."/>
            <person name="Thomas B.C."/>
            <person name="Hess M."/>
            <person name="Tringe S.G."/>
            <person name="Banfield J.F."/>
        </authorList>
    </citation>
    <scope>NUCLEOTIDE SEQUENCE [LARGE SCALE GENOMIC DNA]</scope>
    <source>
        <strain evidence="9">JGI_Cruoil_03_44_89</strain>
    </source>
</reference>
<keyword evidence="4 7" id="KW-0812">Transmembrane</keyword>
<organism evidence="9 10">
    <name type="scientific">candidate division WOR-3 bacterium JGI_Cruoil_03_44_89</name>
    <dbReference type="NCBI Taxonomy" id="1973748"/>
    <lineage>
        <taxon>Bacteria</taxon>
        <taxon>Bacteria division WOR-3</taxon>
    </lineage>
</organism>
<comment type="similarity">
    <text evidence="2">Belongs to the CPA3 antiporters (TC 2.A.63) subunit B family.</text>
</comment>
<feature type="transmembrane region" description="Helical" evidence="7">
    <location>
        <begin position="74"/>
        <end position="96"/>
    </location>
</feature>
<evidence type="ECO:0000313" key="9">
    <source>
        <dbReference type="EMBL" id="OYD16613.1"/>
    </source>
</evidence>
<sequence>MSEIVKTVSRIFAPLIIVFGIYVTLHGHLTPGGGFAGGLIIAGAVVLLVLAYGGEREKLEGEKKSTSRLESSGILLFWLVAVLGLVVGGIFFLNIMGKGLPFTIFSAGIIPVCNIAIAVEVGGAISTILLALVLFEKDEN</sequence>
<name>A0A235BW43_UNCW3</name>
<gene>
    <name evidence="9" type="ORF">CH333_02940</name>
</gene>
<keyword evidence="3" id="KW-1003">Cell membrane</keyword>
<dbReference type="GO" id="GO:0005886">
    <property type="term" value="C:plasma membrane"/>
    <property type="evidence" value="ECO:0007669"/>
    <property type="project" value="UniProtKB-SubCell"/>
</dbReference>